<protein>
    <submittedName>
        <fullName evidence="4">Structural maintenance of chromosomes flexible hinge domain-containing protein 1</fullName>
    </submittedName>
</protein>
<evidence type="ECO:0000313" key="5">
    <source>
        <dbReference type="Proteomes" id="UP000198287"/>
    </source>
</evidence>
<sequence length="2226" mass="251481">MSTQQSNEGGETRNVDLIITDCRDSTWRKVPAEKRIQKDWKFNVSIISANGSTSFKNLCDEVAKKSKTAKFEICTPDFVQITAVNILELGNQANLILRDKGQTKFPFTYKQKYSTVPHTRAVTDQTGKFYGSPEHNAAAFALAELVDNALAATVGNDGERVIEIRFHEDGPNSCLVVLDNGSGMNSETLRPSLKFKAPKEDRDRSQILPPSAQQLDPPEDPDDEIHPLYINSDISKFGAGLKHAVFYLGNETRIMTKTKDNENVCEVNLSKRVMEAKELVIDEDPWEVETYSGSPGEIRDVAVNDNKIIKEIIQEEITKSDLSFTHIIVQNICQGDANSPYLLLRRRDTDKVIQGPSIETQLGHIYYYYLHGRSNATLPNPVQIWVKRFDARGKLVSSSNLRDLDDGNMLDLESKFVHSAAPDPFLFTIEVRDYNNSRKSDTNFKVGGIIRYHPFQYDRETNPVGIVARKQTDEDVVTLDDEGNSSEEGSQEGEIFGKSKEFFQIWWNGRLIPHTKLDSFNWCSPGERMKSTDQLFKPYGRISGSLFFNSKISEISENKLNLTTTNMLVEMFSEKKIGTQQSTFQRVTVKRQGNKELAAKRMTPSAKATFEEWLKKCKQWDKQVAFSKLRKIEGLVEPRTLAKKGIFLAYEMAAWENLKLKVGSAIKFKNNKPGRSTPEMVGIVKCFLVEKKLCMSEDGTELSKVHAPLSLVEVELQPAPYYQKPEEEGSTRIMEMRLIDTDTDDKVAKKIIAQQLSDLKGLKLKIVEPAEPALDENGESNIPLDGVLLKRITFDITKEDGTSVGGHLPYYEGKNKRNIFMVARVHKINEDGTYTLYNTSKLCQYLSKAYYFKNINLKEMIDLNEPGKFIITFRSYIEWNQPASTPGRRTVPGKADVFSPTQSRRVSSVDSSSRPKTPSLADSNTRVVDPAYEIEWNQEVDSLGKKIFNVDDELIRMPYYAIRFNIVAGPPHKFEIVEFGDEDVKLRIGQPFNITLSFKDSKGNMTYPTDWPPMLNQIPSISLVPNKKRPDPRLSFTSRDLVVRAQDRQLVVVDVVASGKLDGHEFQKDCKVEVGLLIDQNLRKSAMPRLCFYPGTPVKIACSTNHVQIENGSKVRLACQVLDVCDNIITRTQTKDKPILLDCQISKYKDINHREMELIYSYSILATSNDNELQEMDQAVELVELKTKEFPEMILSCVISLRLEGLEDSEPAIRSEPVQITVVPSTKPVKLKLYYQTSGDPVEIGEQSEIKCKVNEKLHLSYKLFDCLDNEIPFEENEHKIKLNWAEDIPGNGILPKLEIPKMAEHRRKITTSLKISGNTEKIRHDFFLTSFPRKPANLSVTFVGGSDTRVMDLPLGENIPNLIAKLTDRHGNVVKQFDQDELPSYVEVSIGEVIVDHQVVTDSEECNAIDGSFAIEQLKICSTSTNNNLPLGEITFTVCFKQQFQTTINLNVIPGPPDRFLLEINDEIQKDRGLFTTQNQSNIRTCIRLIDVAQNTTKPTENIQVTLSLKSVNDLVVLDKPVRQKAIIRPDGNGTVNFDGFVVAVKKQQNQKLGVPCRVESCGGKCYGKNVLIQVDAILGGKKVSGICYLHITCRSDIPSHLKIVNDGRTGKFSYKADSSFNYLRVTLEAEDESKYALAEKDHLTLILTRKDDPSGGQYECPAQNVREGVYTFGKVPTKAGRYNARFVYNNPTTNINIGQEFNEELEMTCGPIHGLLANKDVSNLSVSNDPNDVGSRVIVNDLILQVTDSFENPIQSAVGQLSLNTAMPCVELQNHDQFDSPIPISNGQVKIPPLILPPNLILNENIKHKIRFTAALQNNQKLSYDLEFWFYNDARKLEEIRDLKAKILHVEQELKTSSSTLDQVKKDLNLYKSENAQFKRNEDSERLKLSRIVPQDDMQNLRASSDIIGYENFLREDHQRLERERNQYKSNVHCGPGAGEQDVLGPIGLLAEISSDGGENCQQIQRVLSWHLQSQMKVVVVETEKKGHELTNRFPGEEFMVLEIVRDFCPTFPPLVGPGNPVYARSLLRFTNRDSRSLPSIEKVFNNILGKVIIIDDRPHATRFMKEYNSTRNGPSCPNILTRDGYLVRSSGIMGGSKNHVPENGNRYQLGLAPNPRVIEIQKIFQLLPSLKEAMVAREEVQVRNGPHIQELEEHQATMANKTNNLKTKLDKMKSDLKTLTGGQQNQQWNTLNNNVDGTPKRRTLRSSEANGRDEPFTKRPRKN</sequence>
<reference evidence="4 5" key="1">
    <citation type="submission" date="2015-12" db="EMBL/GenBank/DDBJ databases">
        <title>The genome of Folsomia candida.</title>
        <authorList>
            <person name="Faddeeva A."/>
            <person name="Derks M.F."/>
            <person name="Anvar Y."/>
            <person name="Smit S."/>
            <person name="Van Straalen N."/>
            <person name="Roelofs D."/>
        </authorList>
    </citation>
    <scope>NUCLEOTIDE SEQUENCE [LARGE SCALE GENOMIC DNA]</scope>
    <source>
        <strain evidence="4 5">VU population</strain>
        <tissue evidence="4">Whole body</tissue>
    </source>
</reference>
<dbReference type="Pfam" id="PF13589">
    <property type="entry name" value="HATPase_c_3"/>
    <property type="match status" value="1"/>
</dbReference>
<feature type="domain" description="SMCHD1 Ig-like" evidence="3">
    <location>
        <begin position="1725"/>
        <end position="1835"/>
    </location>
</feature>
<comment type="caution">
    <text evidence="4">The sequence shown here is derived from an EMBL/GenBank/DDBJ whole genome shotgun (WGS) entry which is preliminary data.</text>
</comment>
<dbReference type="GO" id="GO:0005524">
    <property type="term" value="F:ATP binding"/>
    <property type="evidence" value="ECO:0007669"/>
    <property type="project" value="InterPro"/>
</dbReference>
<dbReference type="GO" id="GO:0051276">
    <property type="term" value="P:chromosome organization"/>
    <property type="evidence" value="ECO:0007669"/>
    <property type="project" value="InterPro"/>
</dbReference>
<dbReference type="PANTHER" id="PTHR22640">
    <property type="entry name" value="STRUCTURAL MAINTENANCE OF CHROMOSOMES FLEXIBLE HINGE DOMAIN-CONTAINING PROTEIN 1"/>
    <property type="match status" value="1"/>
</dbReference>
<dbReference type="InterPro" id="IPR036277">
    <property type="entry name" value="SMC_hinge_sf"/>
</dbReference>
<dbReference type="SUPFAM" id="SSF55874">
    <property type="entry name" value="ATPase domain of HSP90 chaperone/DNA topoisomerase II/histidine kinase"/>
    <property type="match status" value="1"/>
</dbReference>
<dbReference type="InterPro" id="IPR036890">
    <property type="entry name" value="HATPase_C_sf"/>
</dbReference>
<dbReference type="InterPro" id="IPR055109">
    <property type="entry name" value="SMCHD1_S5"/>
</dbReference>
<dbReference type="Pfam" id="PF26199">
    <property type="entry name" value="Ig_SMCHD1_8th"/>
    <property type="match status" value="1"/>
</dbReference>
<feature type="region of interest" description="Disordered" evidence="1">
    <location>
        <begin position="197"/>
        <end position="224"/>
    </location>
</feature>
<dbReference type="GO" id="GO:0005694">
    <property type="term" value="C:chromosome"/>
    <property type="evidence" value="ECO:0007669"/>
    <property type="project" value="InterPro"/>
</dbReference>
<evidence type="ECO:0000259" key="2">
    <source>
        <dbReference type="Pfam" id="PF22899"/>
    </source>
</evidence>
<dbReference type="Pfam" id="PF22899">
    <property type="entry name" value="SMCHD1_S5"/>
    <property type="match status" value="1"/>
</dbReference>
<dbReference type="InterPro" id="IPR058616">
    <property type="entry name" value="Ig_SMCHD1_8th"/>
</dbReference>
<keyword evidence="5" id="KW-1185">Reference proteome</keyword>
<name>A0A226F3U2_FOLCA</name>
<feature type="compositionally biased region" description="Low complexity" evidence="1">
    <location>
        <begin position="903"/>
        <end position="914"/>
    </location>
</feature>
<dbReference type="GO" id="GO:0006302">
    <property type="term" value="P:double-strand break repair"/>
    <property type="evidence" value="ECO:0007669"/>
    <property type="project" value="InterPro"/>
</dbReference>
<evidence type="ECO:0000256" key="1">
    <source>
        <dbReference type="SAM" id="MobiDB-lite"/>
    </source>
</evidence>
<feature type="region of interest" description="Disordered" evidence="1">
    <location>
        <begin position="884"/>
        <end position="924"/>
    </location>
</feature>
<feature type="region of interest" description="Disordered" evidence="1">
    <location>
        <begin position="2184"/>
        <end position="2226"/>
    </location>
</feature>
<feature type="compositionally biased region" description="Low complexity" evidence="1">
    <location>
        <begin position="2184"/>
        <end position="2197"/>
    </location>
</feature>
<dbReference type="OrthoDB" id="6513515at2759"/>
<evidence type="ECO:0000313" key="4">
    <source>
        <dbReference type="EMBL" id="OXA64127.1"/>
    </source>
</evidence>
<organism evidence="4 5">
    <name type="scientific">Folsomia candida</name>
    <name type="common">Springtail</name>
    <dbReference type="NCBI Taxonomy" id="158441"/>
    <lineage>
        <taxon>Eukaryota</taxon>
        <taxon>Metazoa</taxon>
        <taxon>Ecdysozoa</taxon>
        <taxon>Arthropoda</taxon>
        <taxon>Hexapoda</taxon>
        <taxon>Collembola</taxon>
        <taxon>Entomobryomorpha</taxon>
        <taxon>Isotomoidea</taxon>
        <taxon>Isotomidae</taxon>
        <taxon>Proisotominae</taxon>
        <taxon>Folsomia</taxon>
    </lineage>
</organism>
<dbReference type="EMBL" id="LNIX01000001">
    <property type="protein sequence ID" value="OXA64127.1"/>
    <property type="molecule type" value="Genomic_DNA"/>
</dbReference>
<proteinExistence type="predicted"/>
<dbReference type="SUPFAM" id="SSF75553">
    <property type="entry name" value="Smc hinge domain"/>
    <property type="match status" value="1"/>
</dbReference>
<dbReference type="Proteomes" id="UP000198287">
    <property type="component" value="Unassembled WGS sequence"/>
</dbReference>
<dbReference type="PANTHER" id="PTHR22640:SF2">
    <property type="entry name" value="STRUCTURAL MAINTENANCE OF CHROMOSOMES FLEXIBLE HINGE DOMAIN-CONTAINING PROTEIN 1"/>
    <property type="match status" value="1"/>
</dbReference>
<evidence type="ECO:0000259" key="3">
    <source>
        <dbReference type="Pfam" id="PF26199"/>
    </source>
</evidence>
<dbReference type="InterPro" id="IPR038892">
    <property type="entry name" value="SMCHD1"/>
</dbReference>
<gene>
    <name evidence="4" type="ORF">Fcan01_00756</name>
</gene>
<dbReference type="Gene3D" id="3.30.565.10">
    <property type="entry name" value="Histidine kinase-like ATPase, C-terminal domain"/>
    <property type="match status" value="1"/>
</dbReference>
<accession>A0A226F3U2</accession>
<feature type="domain" description="SMCHD1 ribosomal S5" evidence="2">
    <location>
        <begin position="411"/>
        <end position="619"/>
    </location>
</feature>